<evidence type="ECO:0000259" key="2">
    <source>
        <dbReference type="PROSITE" id="PS50003"/>
    </source>
</evidence>
<feature type="compositionally biased region" description="Pro residues" evidence="1">
    <location>
        <begin position="525"/>
        <end position="541"/>
    </location>
</feature>
<evidence type="ECO:0000256" key="1">
    <source>
        <dbReference type="SAM" id="MobiDB-lite"/>
    </source>
</evidence>
<feature type="compositionally biased region" description="Basic and acidic residues" evidence="1">
    <location>
        <begin position="515"/>
        <end position="524"/>
    </location>
</feature>
<dbReference type="SUPFAM" id="SSF101447">
    <property type="entry name" value="Formin homology 2 domain (FH2 domain)"/>
    <property type="match status" value="1"/>
</dbReference>
<proteinExistence type="predicted"/>
<comment type="caution">
    <text evidence="4">The sequence shown here is derived from an EMBL/GenBank/DDBJ whole genome shotgun (WGS) entry which is preliminary data.</text>
</comment>
<dbReference type="InterPro" id="IPR015425">
    <property type="entry name" value="FH2_Formin"/>
</dbReference>
<dbReference type="PANTHER" id="PTHR45725:SF10">
    <property type="entry name" value="FH2 DOMAIN-CONTAINING PROTEIN"/>
    <property type="match status" value="1"/>
</dbReference>
<feature type="compositionally biased region" description="Polar residues" evidence="1">
    <location>
        <begin position="290"/>
        <end position="309"/>
    </location>
</feature>
<dbReference type="InterPro" id="IPR011993">
    <property type="entry name" value="PH-like_dom_sf"/>
</dbReference>
<feature type="region of interest" description="Disordered" evidence="1">
    <location>
        <begin position="363"/>
        <end position="383"/>
    </location>
</feature>
<feature type="domain" description="FH2" evidence="3">
    <location>
        <begin position="558"/>
        <end position="931"/>
    </location>
</feature>
<organism evidence="4 5">
    <name type="scientific">Littorina saxatilis</name>
    <dbReference type="NCBI Taxonomy" id="31220"/>
    <lineage>
        <taxon>Eukaryota</taxon>
        <taxon>Metazoa</taxon>
        <taxon>Spiralia</taxon>
        <taxon>Lophotrochozoa</taxon>
        <taxon>Mollusca</taxon>
        <taxon>Gastropoda</taxon>
        <taxon>Caenogastropoda</taxon>
        <taxon>Littorinimorpha</taxon>
        <taxon>Littorinoidea</taxon>
        <taxon>Littorinidae</taxon>
        <taxon>Littorina</taxon>
    </lineage>
</organism>
<gene>
    <name evidence="4" type="ORF">V1264_001101</name>
</gene>
<protein>
    <recommendedName>
        <fullName evidence="6">FH2 domain-containing protein</fullName>
    </recommendedName>
</protein>
<evidence type="ECO:0000259" key="3">
    <source>
        <dbReference type="PROSITE" id="PS51444"/>
    </source>
</evidence>
<feature type="region of interest" description="Disordered" evidence="1">
    <location>
        <begin position="290"/>
        <end position="347"/>
    </location>
</feature>
<dbReference type="Proteomes" id="UP001374579">
    <property type="component" value="Unassembled WGS sequence"/>
</dbReference>
<feature type="region of interest" description="Disordered" evidence="1">
    <location>
        <begin position="513"/>
        <end position="563"/>
    </location>
</feature>
<reference evidence="4 5" key="1">
    <citation type="submission" date="2024-02" db="EMBL/GenBank/DDBJ databases">
        <title>Chromosome-scale genome assembly of the rough periwinkle Littorina saxatilis.</title>
        <authorList>
            <person name="De Jode A."/>
            <person name="Faria R."/>
            <person name="Formenti G."/>
            <person name="Sims Y."/>
            <person name="Smith T.P."/>
            <person name="Tracey A."/>
            <person name="Wood J.M.D."/>
            <person name="Zagrodzka Z.B."/>
            <person name="Johannesson K."/>
            <person name="Butlin R.K."/>
            <person name="Leder E.H."/>
        </authorList>
    </citation>
    <scope>NUCLEOTIDE SEQUENCE [LARGE SCALE GENOMIC DNA]</scope>
    <source>
        <strain evidence="4">Snail1</strain>
        <tissue evidence="4">Muscle</tissue>
    </source>
</reference>
<dbReference type="PROSITE" id="PS51444">
    <property type="entry name" value="FH2"/>
    <property type="match status" value="1"/>
</dbReference>
<dbReference type="AlphaFoldDB" id="A0AAN9GNS2"/>
<dbReference type="PANTHER" id="PTHR45725">
    <property type="entry name" value="FORMIN HOMOLOGY 2 FAMILY MEMBER"/>
    <property type="match status" value="1"/>
</dbReference>
<evidence type="ECO:0008006" key="6">
    <source>
        <dbReference type="Google" id="ProtNLM"/>
    </source>
</evidence>
<evidence type="ECO:0000313" key="4">
    <source>
        <dbReference type="EMBL" id="KAK7115174.1"/>
    </source>
</evidence>
<evidence type="ECO:0000313" key="5">
    <source>
        <dbReference type="Proteomes" id="UP001374579"/>
    </source>
</evidence>
<dbReference type="Gene3D" id="2.30.29.30">
    <property type="entry name" value="Pleckstrin-homology domain (PH domain)/Phosphotyrosine-binding domain (PTB)"/>
    <property type="match status" value="1"/>
</dbReference>
<feature type="compositionally biased region" description="Polar residues" evidence="1">
    <location>
        <begin position="245"/>
        <end position="256"/>
    </location>
</feature>
<feature type="domain" description="PH" evidence="2">
    <location>
        <begin position="121"/>
        <end position="221"/>
    </location>
</feature>
<feature type="compositionally biased region" description="Basic and acidic residues" evidence="1">
    <location>
        <begin position="329"/>
        <end position="344"/>
    </location>
</feature>
<feature type="region of interest" description="Disordered" evidence="1">
    <location>
        <begin position="229"/>
        <end position="257"/>
    </location>
</feature>
<name>A0AAN9GNS2_9CAEN</name>
<accession>A0AAN9GNS2</accession>
<sequence>MSTKTPPSLNKSHNFGVFLKKGKRGILQLDFPSQMILMIQRGHIKKTQPFHSLLYFESEEDLHISLRFVDGDLDFDADTTEEKYAICRLLDAILEAQNSESDGFLPAGVNVFPPAPIIAQNVLKDGVLEKKGNTTITTWNRRRVRISVGEFSYFKPGEELALNVVQLRQDRCRIQRIGQNTIDLKVNQRTYCFRIPNDSKSGLSVETVRDDWIKAFDQAMTMKRAAVFPSSAPAVPPPDYEQAPDSESASDVSSMGDSPFIARKELDTGQSDDQGNQEITASVSVHFSYNKKAPSSSSDIGTATGTTLNHPKPKSTKRGPVYPLRRNKEKQSAKEIVSRPHPDCLSDDPVTALTAKFIAHSFFDKPPPSPFPRSTSLKQSRTKALDDRVLAHSDLGLGEGDAKVISRKNFEEDVERSEESPVSRVPGKGRKTVFDVWKDAETIREKSETERNFDKNSLAKRVSRSFKDDSFLKTGRLSEENNLRSEGKSVTTGVGNVGGALVKANSMSDLLDVSDGNKKYDVKRPAPPPPSQLPTPPPTAPTAPTAPLFVPPPPPTGKGKVGKGGIKLKQVHWTAVEKKRVSASLWGDSKAHVPTLDFRFLESMFSVYDKEKASIKTKAVKQTLLDTKRAQNFGILFSGFKDDCLAKLLDALGSVTEPESFQLQKMATLKRFQPTADDTEMFKMYRRSRDSLAPVDRFMLDLCEIPKLSVRIDLALALWDLPNNYAALQEEVDELLGACKALLSNTSLPVVLRCMLSIGNHLNAKRQSKDVPGFQISSVDKMVDLKGTDPHYSVMTYLVEQLTVTRPDLLDWTMTLDSIPKVVGYSVKAIGAEIDVLKNDLQKVKKYHKTLKGVTGVHKKFMSDVQNFVSEYEKRVQTIHDKSEKLKHHFTQLLTWLGEPATRTSDVLFSSLALLIDRFHTARARLTATTT</sequence>
<dbReference type="InterPro" id="IPR051425">
    <property type="entry name" value="Formin_Homology"/>
</dbReference>
<dbReference type="Pfam" id="PF02181">
    <property type="entry name" value="FH2"/>
    <property type="match status" value="1"/>
</dbReference>
<keyword evidence="5" id="KW-1185">Reference proteome</keyword>
<dbReference type="EMBL" id="JBAMIC010000001">
    <property type="protein sequence ID" value="KAK7115174.1"/>
    <property type="molecule type" value="Genomic_DNA"/>
</dbReference>
<dbReference type="InterPro" id="IPR001849">
    <property type="entry name" value="PH_domain"/>
</dbReference>
<dbReference type="Gene3D" id="1.20.58.2220">
    <property type="entry name" value="Formin, FH2 domain"/>
    <property type="match status" value="1"/>
</dbReference>
<dbReference type="PROSITE" id="PS50003">
    <property type="entry name" value="PH_DOMAIN"/>
    <property type="match status" value="1"/>
</dbReference>
<dbReference type="SMART" id="SM00498">
    <property type="entry name" value="FH2"/>
    <property type="match status" value="1"/>
</dbReference>
<dbReference type="SUPFAM" id="SSF50729">
    <property type="entry name" value="PH domain-like"/>
    <property type="match status" value="1"/>
</dbReference>
<dbReference type="InterPro" id="IPR042201">
    <property type="entry name" value="FH2_Formin_sf"/>
</dbReference>